<feature type="compositionally biased region" description="Low complexity" evidence="1">
    <location>
        <begin position="197"/>
        <end position="213"/>
    </location>
</feature>
<evidence type="ECO:0000313" key="2">
    <source>
        <dbReference type="EMBL" id="RMZ08633.1"/>
    </source>
</evidence>
<dbReference type="EMBL" id="QWIQ01000089">
    <property type="protein sequence ID" value="RMZ08633.1"/>
    <property type="molecule type" value="Genomic_DNA"/>
</dbReference>
<dbReference type="AlphaFoldDB" id="A0A3M7H5V8"/>
<evidence type="ECO:0000256" key="1">
    <source>
        <dbReference type="SAM" id="MobiDB-lite"/>
    </source>
</evidence>
<proteinExistence type="predicted"/>
<feature type="region of interest" description="Disordered" evidence="1">
    <location>
        <begin position="69"/>
        <end position="88"/>
    </location>
</feature>
<protein>
    <submittedName>
        <fullName evidence="2">Uncharacterized protein</fullName>
    </submittedName>
</protein>
<sequence>MEIASKPIFHPTTTTTTTNNNNKSCTCKILISPGHGAGWVTYAPRSAPDVFRAWMLTFEPLIVALERERKGNGGGGSGSGSDPSSPEEALSLFHHQARLRFNIDRLMLARVQDLFVLELPATQGAFEIREVEGRETVWDVSRRRDVVIPPPPPSMNAAAMPAVPAAGEHGGEEKVGVGKGVPVEMSAPLKGVGSTPAASAGSVASLGLSSSAGPGVGSGVGTSGGRGVK</sequence>
<dbReference type="VEuPathDB" id="FungiDB:BTJ68_07758"/>
<name>A0A3M7H5V8_HORWE</name>
<accession>A0A3M7H5V8</accession>
<gene>
    <name evidence="2" type="ORF">D0862_03905</name>
</gene>
<feature type="region of interest" description="Disordered" evidence="1">
    <location>
        <begin position="190"/>
        <end position="229"/>
    </location>
</feature>
<feature type="compositionally biased region" description="Gly residues" evidence="1">
    <location>
        <begin position="214"/>
        <end position="229"/>
    </location>
</feature>
<reference evidence="2 3" key="1">
    <citation type="journal article" date="2018" name="BMC Genomics">
        <title>Genomic evidence for intraspecific hybridization in a clonal and extremely halotolerant yeast.</title>
        <authorList>
            <person name="Gostincar C."/>
            <person name="Stajich J.E."/>
            <person name="Zupancic J."/>
            <person name="Zalar P."/>
            <person name="Gunde-Cimerman N."/>
        </authorList>
    </citation>
    <scope>NUCLEOTIDE SEQUENCE [LARGE SCALE GENOMIC DNA]</scope>
    <source>
        <strain evidence="2 3">EXF-171</strain>
    </source>
</reference>
<organism evidence="2 3">
    <name type="scientific">Hortaea werneckii</name>
    <name type="common">Black yeast</name>
    <name type="synonym">Cladosporium werneckii</name>
    <dbReference type="NCBI Taxonomy" id="91943"/>
    <lineage>
        <taxon>Eukaryota</taxon>
        <taxon>Fungi</taxon>
        <taxon>Dikarya</taxon>
        <taxon>Ascomycota</taxon>
        <taxon>Pezizomycotina</taxon>
        <taxon>Dothideomycetes</taxon>
        <taxon>Dothideomycetidae</taxon>
        <taxon>Mycosphaerellales</taxon>
        <taxon>Teratosphaeriaceae</taxon>
        <taxon>Hortaea</taxon>
    </lineage>
</organism>
<feature type="compositionally biased region" description="Low complexity" evidence="1">
    <location>
        <begin position="12"/>
        <end position="22"/>
    </location>
</feature>
<comment type="caution">
    <text evidence="2">The sequence shown here is derived from an EMBL/GenBank/DDBJ whole genome shotgun (WGS) entry which is preliminary data.</text>
</comment>
<dbReference type="Proteomes" id="UP000281468">
    <property type="component" value="Unassembled WGS sequence"/>
</dbReference>
<evidence type="ECO:0000313" key="3">
    <source>
        <dbReference type="Proteomes" id="UP000281468"/>
    </source>
</evidence>
<feature type="region of interest" description="Disordered" evidence="1">
    <location>
        <begin position="1"/>
        <end position="23"/>
    </location>
</feature>